<proteinExistence type="predicted"/>
<accession>X0WT64</accession>
<evidence type="ECO:0000256" key="1">
    <source>
        <dbReference type="SAM" id="Phobius"/>
    </source>
</evidence>
<comment type="caution">
    <text evidence="2">The sequence shown here is derived from an EMBL/GenBank/DDBJ whole genome shotgun (WGS) entry which is preliminary data.</text>
</comment>
<keyword evidence="1" id="KW-0472">Membrane</keyword>
<dbReference type="EMBL" id="BARS01032187">
    <property type="protein sequence ID" value="GAG26392.1"/>
    <property type="molecule type" value="Genomic_DNA"/>
</dbReference>
<dbReference type="AlphaFoldDB" id="X0WT64"/>
<feature type="non-terminal residue" evidence="2">
    <location>
        <position position="1"/>
    </location>
</feature>
<keyword evidence="1" id="KW-1133">Transmembrane helix</keyword>
<evidence type="ECO:0008006" key="3">
    <source>
        <dbReference type="Google" id="ProtNLM"/>
    </source>
</evidence>
<feature type="transmembrane region" description="Helical" evidence="1">
    <location>
        <begin position="129"/>
        <end position="153"/>
    </location>
</feature>
<evidence type="ECO:0000313" key="2">
    <source>
        <dbReference type="EMBL" id="GAG26392.1"/>
    </source>
</evidence>
<dbReference type="NCBIfam" id="TIGR04213">
    <property type="entry name" value="PGF_pre_PGF"/>
    <property type="match status" value="1"/>
</dbReference>
<name>X0WT64_9ZZZZ</name>
<sequence length="161" mass="18336">TVDLTNVKITVVKLSGKPEYIAEDPTKVVTIYAYLEIEITADDKYVADDDIESLKIRFKVEQTWMKENNIDNETIVLMKYHNNEWQKLPTTVIFEDAVYVYFESETTGFSTFAIAVGEGKEPTEELETLGLPLLIIIGAIIAVIIIIIIIILYKKGYINIR</sequence>
<reference evidence="2" key="1">
    <citation type="journal article" date="2014" name="Front. Microbiol.">
        <title>High frequency of phylogenetically diverse reductive dehalogenase-homologous genes in deep subseafloor sedimentary metagenomes.</title>
        <authorList>
            <person name="Kawai M."/>
            <person name="Futagami T."/>
            <person name="Toyoda A."/>
            <person name="Takaki Y."/>
            <person name="Nishi S."/>
            <person name="Hori S."/>
            <person name="Arai W."/>
            <person name="Tsubouchi T."/>
            <person name="Morono Y."/>
            <person name="Uchiyama I."/>
            <person name="Ito T."/>
            <person name="Fujiyama A."/>
            <person name="Inagaki F."/>
            <person name="Takami H."/>
        </authorList>
    </citation>
    <scope>NUCLEOTIDE SEQUENCE</scope>
    <source>
        <strain evidence="2">Expedition CK06-06</strain>
    </source>
</reference>
<dbReference type="InterPro" id="IPR026453">
    <property type="entry name" value="PGF_pre_PGF"/>
</dbReference>
<gene>
    <name evidence="2" type="ORF">S01H1_49984</name>
</gene>
<organism evidence="2">
    <name type="scientific">marine sediment metagenome</name>
    <dbReference type="NCBI Taxonomy" id="412755"/>
    <lineage>
        <taxon>unclassified sequences</taxon>
        <taxon>metagenomes</taxon>
        <taxon>ecological metagenomes</taxon>
    </lineage>
</organism>
<keyword evidence="1" id="KW-0812">Transmembrane</keyword>
<protein>
    <recommendedName>
        <fullName evidence="3">PGF-pre-PGF domain-containing protein</fullName>
    </recommendedName>
</protein>